<dbReference type="Pfam" id="PF13181">
    <property type="entry name" value="TPR_8"/>
    <property type="match status" value="1"/>
</dbReference>
<dbReference type="InterPro" id="IPR011990">
    <property type="entry name" value="TPR-like_helical_dom_sf"/>
</dbReference>
<proteinExistence type="predicted"/>
<reference evidence="5 6" key="1">
    <citation type="submission" date="2019-03" db="EMBL/GenBank/DDBJ databases">
        <title>Genome sequence of Sphingomonas sp. 17J27-24.</title>
        <authorList>
            <person name="Kim M."/>
            <person name="Maeng S."/>
            <person name="Sathiyaraj S."/>
        </authorList>
    </citation>
    <scope>NUCLEOTIDE SEQUENCE [LARGE SCALE GENOMIC DNA]</scope>
    <source>
        <strain evidence="5 6">17J27-24</strain>
    </source>
</reference>
<dbReference type="OrthoDB" id="7594766at2"/>
<dbReference type="Gene3D" id="1.25.40.10">
    <property type="entry name" value="Tetratricopeptide repeat domain"/>
    <property type="match status" value="1"/>
</dbReference>
<keyword evidence="1" id="KW-0677">Repeat</keyword>
<gene>
    <name evidence="5" type="ORF">E2493_05660</name>
</gene>
<evidence type="ECO:0000313" key="6">
    <source>
        <dbReference type="Proteomes" id="UP000298213"/>
    </source>
</evidence>
<evidence type="ECO:0000256" key="4">
    <source>
        <dbReference type="SAM" id="SignalP"/>
    </source>
</evidence>
<accession>A0A4Y8ZW12</accession>
<dbReference type="SUPFAM" id="SSF48452">
    <property type="entry name" value="TPR-like"/>
    <property type="match status" value="1"/>
</dbReference>
<evidence type="ECO:0000313" key="5">
    <source>
        <dbReference type="EMBL" id="TFI59325.1"/>
    </source>
</evidence>
<dbReference type="PROSITE" id="PS50005">
    <property type="entry name" value="TPR"/>
    <property type="match status" value="1"/>
</dbReference>
<keyword evidence="2 3" id="KW-0802">TPR repeat</keyword>
<feature type="chain" id="PRO_5021435456" evidence="4">
    <location>
        <begin position="21"/>
        <end position="184"/>
    </location>
</feature>
<evidence type="ECO:0000256" key="1">
    <source>
        <dbReference type="ARBA" id="ARBA00022737"/>
    </source>
</evidence>
<keyword evidence="6" id="KW-1185">Reference proteome</keyword>
<feature type="signal peptide" evidence="4">
    <location>
        <begin position="1"/>
        <end position="20"/>
    </location>
</feature>
<dbReference type="SMART" id="SM00028">
    <property type="entry name" value="TPR"/>
    <property type="match status" value="3"/>
</dbReference>
<dbReference type="PANTHER" id="PTHR44858">
    <property type="entry name" value="TETRATRICOPEPTIDE REPEAT PROTEIN 6"/>
    <property type="match status" value="1"/>
</dbReference>
<dbReference type="Proteomes" id="UP000298213">
    <property type="component" value="Unassembled WGS sequence"/>
</dbReference>
<dbReference type="AlphaFoldDB" id="A0A4Y8ZW12"/>
<feature type="repeat" description="TPR" evidence="3">
    <location>
        <begin position="66"/>
        <end position="99"/>
    </location>
</feature>
<evidence type="ECO:0000256" key="2">
    <source>
        <dbReference type="ARBA" id="ARBA00022803"/>
    </source>
</evidence>
<dbReference type="PANTHER" id="PTHR44858:SF1">
    <property type="entry name" value="UDP-N-ACETYLGLUCOSAMINE--PEPTIDE N-ACETYLGLUCOSAMINYLTRANSFERASE SPINDLY-RELATED"/>
    <property type="match status" value="1"/>
</dbReference>
<dbReference type="InterPro" id="IPR050498">
    <property type="entry name" value="Ycf3"/>
</dbReference>
<keyword evidence="4" id="KW-0732">Signal</keyword>
<comment type="caution">
    <text evidence="5">The sequence shown here is derived from an EMBL/GenBank/DDBJ whole genome shotgun (WGS) entry which is preliminary data.</text>
</comment>
<dbReference type="InterPro" id="IPR019734">
    <property type="entry name" value="TPR_rpt"/>
</dbReference>
<evidence type="ECO:0000256" key="3">
    <source>
        <dbReference type="PROSITE-ProRule" id="PRU00339"/>
    </source>
</evidence>
<dbReference type="EMBL" id="SPDV01000008">
    <property type="protein sequence ID" value="TFI59325.1"/>
    <property type="molecule type" value="Genomic_DNA"/>
</dbReference>
<name>A0A4Y8ZW12_9SPHN</name>
<dbReference type="RefSeq" id="WP_135084604.1">
    <property type="nucleotide sequence ID" value="NZ_SPDV01000008.1"/>
</dbReference>
<protein>
    <submittedName>
        <fullName evidence="5">Uncharacterized protein</fullName>
    </submittedName>
</protein>
<organism evidence="5 6">
    <name type="scientific">Sphingomonas parva</name>
    <dbReference type="NCBI Taxonomy" id="2555898"/>
    <lineage>
        <taxon>Bacteria</taxon>
        <taxon>Pseudomonadati</taxon>
        <taxon>Pseudomonadota</taxon>
        <taxon>Alphaproteobacteria</taxon>
        <taxon>Sphingomonadales</taxon>
        <taxon>Sphingomonadaceae</taxon>
        <taxon>Sphingomonas</taxon>
    </lineage>
</organism>
<sequence length="184" mass="19751">MTGRFLFALAATAAAFPATAAVTVIGNSSARTCYLSAENRTRPGPSVLGDCDLALTAENLVTSDRVATFVNRGILKLRMGRTDAAIADFDAAIALDGDEGEAYLNKGMALLRMDQGWQQAVGLFDTALSKRTRKPEVAYYGRGIANEIGGKIRAAYDDYRQASALAPEWAEPKAELARFTVRQP</sequence>